<organism evidence="1 2">
    <name type="scientific">Aristaeella lactis</name>
    <dbReference type="NCBI Taxonomy" id="3046383"/>
    <lineage>
        <taxon>Bacteria</taxon>
        <taxon>Bacillati</taxon>
        <taxon>Bacillota</taxon>
        <taxon>Clostridia</taxon>
        <taxon>Eubacteriales</taxon>
        <taxon>Aristaeellaceae</taxon>
        <taxon>Aristaeella</taxon>
    </lineage>
</organism>
<evidence type="ECO:0000313" key="1">
    <source>
        <dbReference type="EMBL" id="SMC80194.1"/>
    </source>
</evidence>
<gene>
    <name evidence="1" type="ORF">SAMN06297397_2579</name>
</gene>
<reference evidence="1" key="1">
    <citation type="submission" date="2017-04" db="EMBL/GenBank/DDBJ databases">
        <authorList>
            <person name="Varghese N."/>
            <person name="Submissions S."/>
        </authorList>
    </citation>
    <scope>NUCLEOTIDE SEQUENCE</scope>
    <source>
        <strain evidence="1">WTE2008</strain>
    </source>
</reference>
<proteinExistence type="predicted"/>
<evidence type="ECO:0000313" key="2">
    <source>
        <dbReference type="Proteomes" id="UP000192328"/>
    </source>
</evidence>
<accession>A0AC61PNV9</accession>
<comment type="caution">
    <text evidence="1">The sequence shown here is derived from an EMBL/GenBank/DDBJ whole genome shotgun (WGS) entry which is preliminary data.</text>
</comment>
<keyword evidence="2" id="KW-1185">Reference proteome</keyword>
<name>A0AC61PNV9_9FIRM</name>
<dbReference type="EMBL" id="FWXZ01000006">
    <property type="protein sequence ID" value="SMC80194.1"/>
    <property type="molecule type" value="Genomic_DNA"/>
</dbReference>
<dbReference type="Proteomes" id="UP000192328">
    <property type="component" value="Unassembled WGS sequence"/>
</dbReference>
<sequence>MLNSILDIVYNHNGLLILIHLALTALLMFSGLERENRIYQRIILVIWLVGTAYLVFFERSPLMDARYNFIPFRDDNLFNIKSNVLIFVPFVPALCGAFRKVSPKAAVISGFLVIIAIELIQLVSHRGICDIDDLLENGLGVLIGTGFYLLMRKLSAPKED</sequence>
<protein>
    <submittedName>
        <fullName evidence="1">VanZ like family protein</fullName>
    </submittedName>
</protein>